<dbReference type="GO" id="GO:0005525">
    <property type="term" value="F:GTP binding"/>
    <property type="evidence" value="ECO:0007669"/>
    <property type="project" value="UniProtKB-KW"/>
</dbReference>
<dbReference type="Proteomes" id="UP001501729">
    <property type="component" value="Unassembled WGS sequence"/>
</dbReference>
<dbReference type="Gene3D" id="3.90.550.10">
    <property type="entry name" value="Spore Coat Polysaccharide Biosynthesis Protein SpsA, Chain A"/>
    <property type="match status" value="1"/>
</dbReference>
<evidence type="ECO:0000256" key="1">
    <source>
        <dbReference type="ARBA" id="ARBA00022490"/>
    </source>
</evidence>
<dbReference type="RefSeq" id="WP_227777176.1">
    <property type="nucleotide sequence ID" value="NZ_BAABKX010000026.1"/>
</dbReference>
<dbReference type="InterPro" id="IPR029044">
    <property type="entry name" value="Nucleotide-diphossugar_trans"/>
</dbReference>
<evidence type="ECO:0000259" key="8">
    <source>
        <dbReference type="Pfam" id="PF12804"/>
    </source>
</evidence>
<dbReference type="GO" id="GO:0046872">
    <property type="term" value="F:metal ion binding"/>
    <property type="evidence" value="ECO:0007669"/>
    <property type="project" value="UniProtKB-KW"/>
</dbReference>
<keyword evidence="4" id="KW-0547">Nucleotide-binding</keyword>
<keyword evidence="1" id="KW-0963">Cytoplasm</keyword>
<feature type="domain" description="MobA-like NTP transferase" evidence="8">
    <location>
        <begin position="4"/>
        <end position="165"/>
    </location>
</feature>
<keyword evidence="7" id="KW-0501">Molybdenum cofactor biosynthesis</keyword>
<protein>
    <submittedName>
        <fullName evidence="9">Molybdenum cofactor guanylyltransferase</fullName>
    </submittedName>
</protein>
<proteinExistence type="predicted"/>
<dbReference type="PANTHER" id="PTHR19136:SF81">
    <property type="entry name" value="MOLYBDENUM COFACTOR GUANYLYLTRANSFERASE"/>
    <property type="match status" value="1"/>
</dbReference>
<gene>
    <name evidence="9" type="ORF">GCM10025751_52120</name>
</gene>
<dbReference type="GO" id="GO:0006777">
    <property type="term" value="P:Mo-molybdopterin cofactor biosynthetic process"/>
    <property type="evidence" value="ECO:0007669"/>
    <property type="project" value="UniProtKB-KW"/>
</dbReference>
<dbReference type="CDD" id="cd02503">
    <property type="entry name" value="MobA"/>
    <property type="match status" value="1"/>
</dbReference>
<dbReference type="InterPro" id="IPR025877">
    <property type="entry name" value="MobA-like_NTP_Trfase"/>
</dbReference>
<organism evidence="9 10">
    <name type="scientific">Haladaptatus pallidirubidus</name>
    <dbReference type="NCBI Taxonomy" id="1008152"/>
    <lineage>
        <taxon>Archaea</taxon>
        <taxon>Methanobacteriati</taxon>
        <taxon>Methanobacteriota</taxon>
        <taxon>Stenosarchaea group</taxon>
        <taxon>Halobacteria</taxon>
        <taxon>Halobacteriales</taxon>
        <taxon>Haladaptataceae</taxon>
        <taxon>Haladaptatus</taxon>
    </lineage>
</organism>
<keyword evidence="3" id="KW-0479">Metal-binding</keyword>
<reference evidence="9 10" key="1">
    <citation type="journal article" date="2019" name="Int. J. Syst. Evol. Microbiol.">
        <title>The Global Catalogue of Microorganisms (GCM) 10K type strain sequencing project: providing services to taxonomists for standard genome sequencing and annotation.</title>
        <authorList>
            <consortium name="The Broad Institute Genomics Platform"/>
            <consortium name="The Broad Institute Genome Sequencing Center for Infectious Disease"/>
            <person name="Wu L."/>
            <person name="Ma J."/>
        </authorList>
    </citation>
    <scope>NUCLEOTIDE SEQUENCE [LARGE SCALE GENOMIC DNA]</scope>
    <source>
        <strain evidence="9 10">JCM 17504</strain>
    </source>
</reference>
<dbReference type="SUPFAM" id="SSF53448">
    <property type="entry name" value="Nucleotide-diphospho-sugar transferases"/>
    <property type="match status" value="1"/>
</dbReference>
<keyword evidence="10" id="KW-1185">Reference proteome</keyword>
<evidence type="ECO:0000256" key="2">
    <source>
        <dbReference type="ARBA" id="ARBA00022679"/>
    </source>
</evidence>
<evidence type="ECO:0000256" key="7">
    <source>
        <dbReference type="ARBA" id="ARBA00023150"/>
    </source>
</evidence>
<keyword evidence="2" id="KW-0808">Transferase</keyword>
<name>A0AAV3UR25_9EURY</name>
<evidence type="ECO:0000256" key="3">
    <source>
        <dbReference type="ARBA" id="ARBA00022723"/>
    </source>
</evidence>
<comment type="caution">
    <text evidence="9">The sequence shown here is derived from an EMBL/GenBank/DDBJ whole genome shotgun (WGS) entry which is preliminary data.</text>
</comment>
<keyword evidence="5" id="KW-0460">Magnesium</keyword>
<evidence type="ECO:0000256" key="4">
    <source>
        <dbReference type="ARBA" id="ARBA00022741"/>
    </source>
</evidence>
<dbReference type="Pfam" id="PF12804">
    <property type="entry name" value="NTP_transf_3"/>
    <property type="match status" value="1"/>
</dbReference>
<dbReference type="GeneID" id="68615879"/>
<dbReference type="PANTHER" id="PTHR19136">
    <property type="entry name" value="MOLYBDENUM COFACTOR GUANYLYLTRANSFERASE"/>
    <property type="match status" value="1"/>
</dbReference>
<keyword evidence="6" id="KW-0342">GTP-binding</keyword>
<evidence type="ECO:0000313" key="9">
    <source>
        <dbReference type="EMBL" id="GAA5063533.1"/>
    </source>
</evidence>
<dbReference type="GO" id="GO:0016779">
    <property type="term" value="F:nucleotidyltransferase activity"/>
    <property type="evidence" value="ECO:0007669"/>
    <property type="project" value="UniProtKB-KW"/>
</dbReference>
<accession>A0AAV3UR25</accession>
<dbReference type="EMBL" id="BAABKX010000026">
    <property type="protein sequence ID" value="GAA5063533.1"/>
    <property type="molecule type" value="Genomic_DNA"/>
</dbReference>
<keyword evidence="9" id="KW-0548">Nucleotidyltransferase</keyword>
<sequence>MRSGIIVAGGRSERFGEQDKALAEFDGEPLVCQVAESVVEVVDELVVNCRTEQVGAIRRAFDDVATDLCFAIDEVPDRGPVAGMAKGLEVANAPVAVVTACDMPTLDPNFLELLFDDARNHAGAVPIFDGYRQPLCAVYHVKSAIETCYAALSTKKDGFHDVLDRLDPVVILEEEVRERTDATTFRNVNTQIDLKSSTS</sequence>
<dbReference type="InterPro" id="IPR013482">
    <property type="entry name" value="Molybde_CF_guanTrfase"/>
</dbReference>
<dbReference type="AlphaFoldDB" id="A0AAV3UR25"/>
<evidence type="ECO:0000256" key="5">
    <source>
        <dbReference type="ARBA" id="ARBA00022842"/>
    </source>
</evidence>
<evidence type="ECO:0000313" key="10">
    <source>
        <dbReference type="Proteomes" id="UP001501729"/>
    </source>
</evidence>
<evidence type="ECO:0000256" key="6">
    <source>
        <dbReference type="ARBA" id="ARBA00023134"/>
    </source>
</evidence>